<dbReference type="SUPFAM" id="SSF81901">
    <property type="entry name" value="HCP-like"/>
    <property type="match status" value="1"/>
</dbReference>
<dbReference type="Proteomes" id="UP000439903">
    <property type="component" value="Unassembled WGS sequence"/>
</dbReference>
<dbReference type="PANTHER" id="PTHR43628">
    <property type="entry name" value="ACTIVATOR OF C KINASE PROTEIN 1-RELATED"/>
    <property type="match status" value="1"/>
</dbReference>
<dbReference type="InterPro" id="IPR052945">
    <property type="entry name" value="Mitotic_Regulator"/>
</dbReference>
<organism evidence="1 2">
    <name type="scientific">Gigaspora margarita</name>
    <dbReference type="NCBI Taxonomy" id="4874"/>
    <lineage>
        <taxon>Eukaryota</taxon>
        <taxon>Fungi</taxon>
        <taxon>Fungi incertae sedis</taxon>
        <taxon>Mucoromycota</taxon>
        <taxon>Glomeromycotina</taxon>
        <taxon>Glomeromycetes</taxon>
        <taxon>Diversisporales</taxon>
        <taxon>Gigasporaceae</taxon>
        <taxon>Gigaspora</taxon>
    </lineage>
</organism>
<dbReference type="Pfam" id="PF08238">
    <property type="entry name" value="Sel1"/>
    <property type="match status" value="2"/>
</dbReference>
<keyword evidence="2" id="KW-1185">Reference proteome</keyword>
<name>A0A8H4A6B2_GIGMA</name>
<evidence type="ECO:0000313" key="2">
    <source>
        <dbReference type="Proteomes" id="UP000439903"/>
    </source>
</evidence>
<sequence>MSNNLTAEHPKKFVNSSNKITQIIDDFNQLDLKYDSSLNEIVKELYNKYNEEYLICEDLNLVINSLDQVLAEKKQNPDSIINWCLDNQNDSIAHIILARCYRFGKWIEKNEHKAYIHYQKSADMEFADGIYNVGVCYTANMGYSDAINRVGDCYLHGYGVEVDEYMAFVYYKKLAEL</sequence>
<comment type="caution">
    <text evidence="1">The sequence shown here is derived from an EMBL/GenBank/DDBJ whole genome shotgun (WGS) entry which is preliminary data.</text>
</comment>
<dbReference type="InterPro" id="IPR006597">
    <property type="entry name" value="Sel1-like"/>
</dbReference>
<reference evidence="1 2" key="1">
    <citation type="journal article" date="2019" name="Environ. Microbiol.">
        <title>At the nexus of three kingdoms: the genome of the mycorrhizal fungus Gigaspora margarita provides insights into plant, endobacterial and fungal interactions.</title>
        <authorList>
            <person name="Venice F."/>
            <person name="Ghignone S."/>
            <person name="Salvioli di Fossalunga A."/>
            <person name="Amselem J."/>
            <person name="Novero M."/>
            <person name="Xianan X."/>
            <person name="Sedzielewska Toro K."/>
            <person name="Morin E."/>
            <person name="Lipzen A."/>
            <person name="Grigoriev I.V."/>
            <person name="Henrissat B."/>
            <person name="Martin F.M."/>
            <person name="Bonfante P."/>
        </authorList>
    </citation>
    <scope>NUCLEOTIDE SEQUENCE [LARGE SCALE GENOMIC DNA]</scope>
    <source>
        <strain evidence="1 2">BEG34</strain>
    </source>
</reference>
<dbReference type="EMBL" id="WTPW01001598">
    <property type="protein sequence ID" value="KAF0427127.1"/>
    <property type="molecule type" value="Genomic_DNA"/>
</dbReference>
<dbReference type="SMART" id="SM00671">
    <property type="entry name" value="SEL1"/>
    <property type="match status" value="2"/>
</dbReference>
<dbReference type="PANTHER" id="PTHR43628:SF1">
    <property type="entry name" value="CHITIN SYNTHASE REGULATORY FACTOR 2-RELATED"/>
    <property type="match status" value="1"/>
</dbReference>
<dbReference type="OrthoDB" id="2484109at2759"/>
<dbReference type="InterPro" id="IPR011990">
    <property type="entry name" value="TPR-like_helical_dom_sf"/>
</dbReference>
<proteinExistence type="predicted"/>
<evidence type="ECO:0000313" key="1">
    <source>
        <dbReference type="EMBL" id="KAF0427127.1"/>
    </source>
</evidence>
<dbReference type="Gene3D" id="1.25.40.10">
    <property type="entry name" value="Tetratricopeptide repeat domain"/>
    <property type="match status" value="2"/>
</dbReference>
<accession>A0A8H4A6B2</accession>
<protein>
    <submittedName>
        <fullName evidence="1">HCP-like protein</fullName>
    </submittedName>
</protein>
<gene>
    <name evidence="1" type="ORF">F8M41_006099</name>
</gene>
<dbReference type="AlphaFoldDB" id="A0A8H4A6B2"/>